<dbReference type="RefSeq" id="WP_144988867.1">
    <property type="nucleotide sequence ID" value="NZ_CP037920.1"/>
</dbReference>
<name>A0A517W2A3_9PLAN</name>
<dbReference type="SUPFAM" id="SSF56317">
    <property type="entry name" value="Carbon-nitrogen hydrolase"/>
    <property type="match status" value="1"/>
</dbReference>
<dbReference type="PANTHER" id="PTHR43674">
    <property type="entry name" value="NITRILASE C965.09-RELATED"/>
    <property type="match status" value="1"/>
</dbReference>
<dbReference type="Pfam" id="PF00795">
    <property type="entry name" value="CN_hydrolase"/>
    <property type="match status" value="1"/>
</dbReference>
<dbReference type="AlphaFoldDB" id="A0A517W2A3"/>
<dbReference type="InterPro" id="IPR036526">
    <property type="entry name" value="C-N_Hydrolase_sf"/>
</dbReference>
<reference evidence="3 4" key="1">
    <citation type="submission" date="2019-03" db="EMBL/GenBank/DDBJ databases">
        <title>Deep-cultivation of Planctomycetes and their phenomic and genomic characterization uncovers novel biology.</title>
        <authorList>
            <person name="Wiegand S."/>
            <person name="Jogler M."/>
            <person name="Boedeker C."/>
            <person name="Pinto D."/>
            <person name="Vollmers J."/>
            <person name="Rivas-Marin E."/>
            <person name="Kohn T."/>
            <person name="Peeters S.H."/>
            <person name="Heuer A."/>
            <person name="Rast P."/>
            <person name="Oberbeckmann S."/>
            <person name="Bunk B."/>
            <person name="Jeske O."/>
            <person name="Meyerdierks A."/>
            <person name="Storesund J.E."/>
            <person name="Kallscheuer N."/>
            <person name="Luecker S."/>
            <person name="Lage O.M."/>
            <person name="Pohl T."/>
            <person name="Merkel B.J."/>
            <person name="Hornburger P."/>
            <person name="Mueller R.-W."/>
            <person name="Bruemmer F."/>
            <person name="Labrenz M."/>
            <person name="Spormann A.M."/>
            <person name="Op den Camp H."/>
            <person name="Overmann J."/>
            <person name="Amann R."/>
            <person name="Jetten M.S.M."/>
            <person name="Mascher T."/>
            <person name="Medema M.H."/>
            <person name="Devos D.P."/>
            <person name="Kaster A.-K."/>
            <person name="Ovreas L."/>
            <person name="Rohde M."/>
            <person name="Galperin M.Y."/>
            <person name="Jogler C."/>
        </authorList>
    </citation>
    <scope>NUCLEOTIDE SEQUENCE [LARGE SCALE GENOMIC DNA]</scope>
    <source>
        <strain evidence="3 4">V144</strain>
    </source>
</reference>
<protein>
    <submittedName>
        <fullName evidence="3">(R)-stereoselective amidase</fullName>
        <ecNumber evidence="3">3.5.1.100</ecNumber>
    </submittedName>
</protein>
<proteinExistence type="predicted"/>
<feature type="domain" description="CN hydrolase" evidence="2">
    <location>
        <begin position="5"/>
        <end position="245"/>
    </location>
</feature>
<evidence type="ECO:0000313" key="3">
    <source>
        <dbReference type="EMBL" id="QDT99395.1"/>
    </source>
</evidence>
<gene>
    <name evidence="3" type="primary">ramA_2</name>
    <name evidence="3" type="ORF">V144x_49060</name>
</gene>
<dbReference type="CDD" id="cd07197">
    <property type="entry name" value="nitrilase"/>
    <property type="match status" value="1"/>
</dbReference>
<evidence type="ECO:0000259" key="2">
    <source>
        <dbReference type="PROSITE" id="PS50263"/>
    </source>
</evidence>
<dbReference type="EC" id="3.5.1.100" evidence="3"/>
<dbReference type="InterPro" id="IPR003010">
    <property type="entry name" value="C-N_Hydrolase"/>
</dbReference>
<accession>A0A517W2A3</accession>
<dbReference type="Gene3D" id="3.60.110.10">
    <property type="entry name" value="Carbon-nitrogen hydrolase"/>
    <property type="match status" value="1"/>
</dbReference>
<sequence>MNQSATVAACQLLDVQDDIEQSLNKMIEYADRAAEQGAQLVCFPESYLQGYVAEEQQAQQRAVDVSSDSFADILKRLAKVQPILVIGMIEKEGDKLYISAIVVKQGELLGCYRKTKLAPGESVFEPGEKFPIFEVEGLRFGINICYDTNFSECAAAIANQNAHLMVCPCYNMLSYNNAEKWRFKHNAIRAERTVETGLWLISADVTGERDGQISYGPTALIDPYGSVVTQVPLLEEGMIVQEITF</sequence>
<dbReference type="Proteomes" id="UP000318704">
    <property type="component" value="Chromosome"/>
</dbReference>
<dbReference type="KEGG" id="gaw:V144x_49060"/>
<dbReference type="EMBL" id="CP037920">
    <property type="protein sequence ID" value="QDT99395.1"/>
    <property type="molecule type" value="Genomic_DNA"/>
</dbReference>
<dbReference type="InterPro" id="IPR050345">
    <property type="entry name" value="Aliph_Amidase/BUP"/>
</dbReference>
<dbReference type="PROSITE" id="PS50263">
    <property type="entry name" value="CN_HYDROLASE"/>
    <property type="match status" value="1"/>
</dbReference>
<evidence type="ECO:0000313" key="4">
    <source>
        <dbReference type="Proteomes" id="UP000318704"/>
    </source>
</evidence>
<keyword evidence="1 3" id="KW-0378">Hydrolase</keyword>
<organism evidence="3 4">
    <name type="scientific">Gimesia aquarii</name>
    <dbReference type="NCBI Taxonomy" id="2527964"/>
    <lineage>
        <taxon>Bacteria</taxon>
        <taxon>Pseudomonadati</taxon>
        <taxon>Planctomycetota</taxon>
        <taxon>Planctomycetia</taxon>
        <taxon>Planctomycetales</taxon>
        <taxon>Planctomycetaceae</taxon>
        <taxon>Gimesia</taxon>
    </lineage>
</organism>
<evidence type="ECO:0000256" key="1">
    <source>
        <dbReference type="ARBA" id="ARBA00022801"/>
    </source>
</evidence>
<dbReference type="PANTHER" id="PTHR43674:SF2">
    <property type="entry name" value="BETA-UREIDOPROPIONASE"/>
    <property type="match status" value="1"/>
</dbReference>
<dbReference type="GO" id="GO:0016811">
    <property type="term" value="F:hydrolase activity, acting on carbon-nitrogen (but not peptide) bonds, in linear amides"/>
    <property type="evidence" value="ECO:0007669"/>
    <property type="project" value="TreeGrafter"/>
</dbReference>